<comment type="caution">
    <text evidence="6">The sequence shown here is derived from an EMBL/GenBank/DDBJ whole genome shotgun (WGS) entry which is preliminary data.</text>
</comment>
<keyword evidence="2 3" id="KW-0539">Nucleus</keyword>
<feature type="compositionally biased region" description="Basic and acidic residues" evidence="4">
    <location>
        <begin position="79"/>
        <end position="89"/>
    </location>
</feature>
<gene>
    <name evidence="6" type="ORF">SPARVUS_LOCUS6417793</name>
</gene>
<dbReference type="CDD" id="cd00183">
    <property type="entry name" value="TFIIS_I"/>
    <property type="match status" value="1"/>
</dbReference>
<name>A0ABN9D302_9NEOB</name>
<evidence type="ECO:0000256" key="2">
    <source>
        <dbReference type="ARBA" id="ARBA00023242"/>
    </source>
</evidence>
<comment type="subcellular location">
    <subcellularLocation>
        <location evidence="1 3">Nucleus</location>
    </subcellularLocation>
</comment>
<dbReference type="PROSITE" id="PS51319">
    <property type="entry name" value="TFIIS_N"/>
    <property type="match status" value="1"/>
</dbReference>
<feature type="compositionally biased region" description="Acidic residues" evidence="4">
    <location>
        <begin position="105"/>
        <end position="114"/>
    </location>
</feature>
<dbReference type="InterPro" id="IPR017923">
    <property type="entry name" value="TFIIS_N"/>
</dbReference>
<dbReference type="EMBL" id="CATNWA010014057">
    <property type="protein sequence ID" value="CAI9566668.1"/>
    <property type="molecule type" value="Genomic_DNA"/>
</dbReference>
<dbReference type="SUPFAM" id="SSF47676">
    <property type="entry name" value="Conserved domain common to transcription factors TFIIS, elongin A, CRSP70"/>
    <property type="match status" value="1"/>
</dbReference>
<dbReference type="InterPro" id="IPR051870">
    <property type="entry name" value="Elongin-A_domain"/>
</dbReference>
<feature type="domain" description="TFIIS N-terminal" evidence="5">
    <location>
        <begin position="1"/>
        <end position="76"/>
    </location>
</feature>
<dbReference type="SMART" id="SM00509">
    <property type="entry name" value="TFS2N"/>
    <property type="match status" value="1"/>
</dbReference>
<dbReference type="Proteomes" id="UP001162483">
    <property type="component" value="Unassembled WGS sequence"/>
</dbReference>
<feature type="region of interest" description="Disordered" evidence="4">
    <location>
        <begin position="74"/>
        <end position="124"/>
    </location>
</feature>
<dbReference type="Gene3D" id="1.20.930.10">
    <property type="entry name" value="Conserved domain common to transcription factors TFIIS, elongin A, CRSP70"/>
    <property type="match status" value="1"/>
</dbReference>
<dbReference type="PANTHER" id="PTHR15141:SF75">
    <property type="entry name" value="ELONGIN-A"/>
    <property type="match status" value="1"/>
</dbReference>
<evidence type="ECO:0000256" key="3">
    <source>
        <dbReference type="PROSITE-ProRule" id="PRU00649"/>
    </source>
</evidence>
<dbReference type="PANTHER" id="PTHR15141">
    <property type="entry name" value="TRANSCRIPTION ELONGATION FACTOR B POLYPEPTIDE 3"/>
    <property type="match status" value="1"/>
</dbReference>
<protein>
    <recommendedName>
        <fullName evidence="5">TFIIS N-terminal domain-containing protein</fullName>
    </recommendedName>
</protein>
<evidence type="ECO:0000313" key="7">
    <source>
        <dbReference type="Proteomes" id="UP001162483"/>
    </source>
</evidence>
<feature type="non-terminal residue" evidence="6">
    <location>
        <position position="1"/>
    </location>
</feature>
<evidence type="ECO:0000256" key="1">
    <source>
        <dbReference type="ARBA" id="ARBA00004123"/>
    </source>
</evidence>
<organism evidence="6 7">
    <name type="scientific">Staurois parvus</name>
    <dbReference type="NCBI Taxonomy" id="386267"/>
    <lineage>
        <taxon>Eukaryota</taxon>
        <taxon>Metazoa</taxon>
        <taxon>Chordata</taxon>
        <taxon>Craniata</taxon>
        <taxon>Vertebrata</taxon>
        <taxon>Euteleostomi</taxon>
        <taxon>Amphibia</taxon>
        <taxon>Batrachia</taxon>
        <taxon>Anura</taxon>
        <taxon>Neobatrachia</taxon>
        <taxon>Ranoidea</taxon>
        <taxon>Ranidae</taxon>
        <taxon>Staurois</taxon>
    </lineage>
</organism>
<proteinExistence type="predicted"/>
<dbReference type="Pfam" id="PF08711">
    <property type="entry name" value="Med26"/>
    <property type="match status" value="1"/>
</dbReference>
<evidence type="ECO:0000313" key="6">
    <source>
        <dbReference type="EMBL" id="CAI9566668.1"/>
    </source>
</evidence>
<evidence type="ECO:0000259" key="5">
    <source>
        <dbReference type="PROSITE" id="PS51319"/>
    </source>
</evidence>
<keyword evidence="7" id="KW-1185">Reference proteome</keyword>
<evidence type="ECO:0000256" key="4">
    <source>
        <dbReference type="SAM" id="MobiDB-lite"/>
    </source>
</evidence>
<sequence>ESVVEVVEKLQSRLSASTEPKKLLKTLKRLTELPVTFDILVETGIGKTVNGLRKHEFVGDLAKNLVAQWKKLVPQEIPRTAEPEEREYSKSSSKKRPRSPSPEEDHNEYENEFDDSYRSPSGSG</sequence>
<accession>A0ABN9D302</accession>
<dbReference type="InterPro" id="IPR035441">
    <property type="entry name" value="TFIIS/LEDGF_dom_sf"/>
</dbReference>
<reference evidence="6" key="1">
    <citation type="submission" date="2023-05" db="EMBL/GenBank/DDBJ databases">
        <authorList>
            <person name="Stuckert A."/>
        </authorList>
    </citation>
    <scope>NUCLEOTIDE SEQUENCE</scope>
</reference>
<dbReference type="InterPro" id="IPR003617">
    <property type="entry name" value="TFIIS/CRSP70_N_sub"/>
</dbReference>
<feature type="non-terminal residue" evidence="6">
    <location>
        <position position="124"/>
    </location>
</feature>